<proteinExistence type="predicted"/>
<dbReference type="RefSeq" id="XP_009768240.1">
    <property type="nucleotide sequence ID" value="XM_009769938.1"/>
</dbReference>
<feature type="region of interest" description="Disordered" evidence="1">
    <location>
        <begin position="1"/>
        <end position="203"/>
    </location>
</feature>
<dbReference type="Proteomes" id="UP000189701">
    <property type="component" value="Unplaced"/>
</dbReference>
<feature type="compositionally biased region" description="Polar residues" evidence="1">
    <location>
        <begin position="194"/>
        <end position="203"/>
    </location>
</feature>
<feature type="compositionally biased region" description="Basic and acidic residues" evidence="1">
    <location>
        <begin position="10"/>
        <end position="23"/>
    </location>
</feature>
<accession>A0A1U7W1V9</accession>
<feature type="compositionally biased region" description="Acidic residues" evidence="1">
    <location>
        <begin position="123"/>
        <end position="134"/>
    </location>
</feature>
<organism evidence="2 3">
    <name type="scientific">Nicotiana sylvestris</name>
    <name type="common">Wood tobacco</name>
    <name type="synonym">South American tobacco</name>
    <dbReference type="NCBI Taxonomy" id="4096"/>
    <lineage>
        <taxon>Eukaryota</taxon>
        <taxon>Viridiplantae</taxon>
        <taxon>Streptophyta</taxon>
        <taxon>Embryophyta</taxon>
        <taxon>Tracheophyta</taxon>
        <taxon>Spermatophyta</taxon>
        <taxon>Magnoliopsida</taxon>
        <taxon>eudicotyledons</taxon>
        <taxon>Gunneridae</taxon>
        <taxon>Pentapetalae</taxon>
        <taxon>asterids</taxon>
        <taxon>lamiids</taxon>
        <taxon>Solanales</taxon>
        <taxon>Solanaceae</taxon>
        <taxon>Nicotianoideae</taxon>
        <taxon>Nicotianeae</taxon>
        <taxon>Nicotiana</taxon>
    </lineage>
</organism>
<gene>
    <name evidence="3" type="primary">LOC104219284</name>
</gene>
<name>A0A1U7W1V9_NICSY</name>
<reference evidence="2" key="1">
    <citation type="journal article" date="2013" name="Genome Biol.">
        <title>Reference genomes and transcriptomes of Nicotiana sylvestris and Nicotiana tomentosiformis.</title>
        <authorList>
            <person name="Sierro N."/>
            <person name="Battey J.N."/>
            <person name="Ouadi S."/>
            <person name="Bovet L."/>
            <person name="Goepfert S."/>
            <person name="Bakaher N."/>
            <person name="Peitsch M.C."/>
            <person name="Ivanov N.V."/>
        </authorList>
    </citation>
    <scope>NUCLEOTIDE SEQUENCE [LARGE SCALE GENOMIC DNA]</scope>
</reference>
<reference evidence="3" key="2">
    <citation type="submission" date="2025-08" db="UniProtKB">
        <authorList>
            <consortium name="RefSeq"/>
        </authorList>
    </citation>
    <scope>IDENTIFICATION</scope>
    <source>
        <tissue evidence="3">Leaf</tissue>
    </source>
</reference>
<protein>
    <submittedName>
        <fullName evidence="3">Uncharacterized protein LOC104219284</fullName>
    </submittedName>
</protein>
<sequence length="203" mass="21713">MVKQRGRGAKQPDRGESSRDGKGKLVKLTPQARQNIKNKSKAIKAADSAYDQSGSEYMPSQDISSDSVPTHFVSKFGLTDDSPPPSPPAQDLEHIHSESSEGLAVGNDDYSISPTASLFGESADVEDEGDEEVTGGDLLFEDPAPAVVPAAEPQQEQTQRPPKKNRKLPILAAEQKDTGNQSEVPVHTEDSGTTDDPMQTDTA</sequence>
<keyword evidence="2" id="KW-1185">Reference proteome</keyword>
<feature type="compositionally biased region" description="Low complexity" evidence="1">
    <location>
        <begin position="143"/>
        <end position="157"/>
    </location>
</feature>
<evidence type="ECO:0000256" key="1">
    <source>
        <dbReference type="SAM" id="MobiDB-lite"/>
    </source>
</evidence>
<evidence type="ECO:0000313" key="2">
    <source>
        <dbReference type="Proteomes" id="UP000189701"/>
    </source>
</evidence>
<dbReference type="AlphaFoldDB" id="A0A1U7W1V9"/>
<evidence type="ECO:0000313" key="3">
    <source>
        <dbReference type="RefSeq" id="XP_009768240.1"/>
    </source>
</evidence>